<dbReference type="RefSeq" id="WP_087359882.1">
    <property type="nucleotide sequence ID" value="NZ_NFLJ01000047.1"/>
</dbReference>
<organism evidence="2 3">
    <name type="scientific">Massilimicrobiota timonensis</name>
    <dbReference type="NCBI Taxonomy" id="1776392"/>
    <lineage>
        <taxon>Bacteria</taxon>
        <taxon>Bacillati</taxon>
        <taxon>Bacillota</taxon>
        <taxon>Erysipelotrichia</taxon>
        <taxon>Erysipelotrichales</taxon>
        <taxon>Erysipelotrichaceae</taxon>
        <taxon>Massilimicrobiota</taxon>
    </lineage>
</organism>
<dbReference type="Proteomes" id="UP000195305">
    <property type="component" value="Unassembled WGS sequence"/>
</dbReference>
<feature type="signal peptide" evidence="1">
    <location>
        <begin position="1"/>
        <end position="23"/>
    </location>
</feature>
<evidence type="ECO:0000256" key="1">
    <source>
        <dbReference type="SAM" id="SignalP"/>
    </source>
</evidence>
<gene>
    <name evidence="2" type="ORF">B5E75_12740</name>
</gene>
<reference evidence="2 3" key="1">
    <citation type="journal article" date="2018" name="BMC Genomics">
        <title>Whole genome sequencing and function prediction of 133 gut anaerobes isolated from chicken caecum in pure cultures.</title>
        <authorList>
            <person name="Medvecky M."/>
            <person name="Cejkova D."/>
            <person name="Polansky O."/>
            <person name="Karasova D."/>
            <person name="Kubasova T."/>
            <person name="Cizek A."/>
            <person name="Rychlik I."/>
        </authorList>
    </citation>
    <scope>NUCLEOTIDE SEQUENCE [LARGE SCALE GENOMIC DNA]</scope>
    <source>
        <strain evidence="2 3">An13</strain>
    </source>
</reference>
<comment type="caution">
    <text evidence="2">The sequence shown here is derived from an EMBL/GenBank/DDBJ whole genome shotgun (WGS) entry which is preliminary data.</text>
</comment>
<keyword evidence="1" id="KW-0732">Signal</keyword>
<accession>A0A1Y4STF1</accession>
<protein>
    <submittedName>
        <fullName evidence="2">Uncharacterized protein</fullName>
    </submittedName>
</protein>
<evidence type="ECO:0000313" key="3">
    <source>
        <dbReference type="Proteomes" id="UP000195305"/>
    </source>
</evidence>
<dbReference type="AlphaFoldDB" id="A0A1Y4STF1"/>
<sequence>MIVNLICLMLGCTLGLFITCAVVSGHESYENRPLQKHELIENEWYWNNEHKKYYQIADDTEVNYVFNGKTNKNCVYVNENEYIKPVFYNDGVWFKYRGSEVD</sequence>
<proteinExistence type="predicted"/>
<name>A0A1Y4STF1_9FIRM</name>
<dbReference type="EMBL" id="NFLJ01000047">
    <property type="protein sequence ID" value="OUQ32073.1"/>
    <property type="molecule type" value="Genomic_DNA"/>
</dbReference>
<feature type="chain" id="PRO_5039231723" evidence="1">
    <location>
        <begin position="24"/>
        <end position="102"/>
    </location>
</feature>
<evidence type="ECO:0000313" key="2">
    <source>
        <dbReference type="EMBL" id="OUQ32073.1"/>
    </source>
</evidence>
<keyword evidence="3" id="KW-1185">Reference proteome</keyword>